<dbReference type="InterPro" id="IPR007219">
    <property type="entry name" value="XnlR_reg_dom"/>
</dbReference>
<dbReference type="CDD" id="cd00067">
    <property type="entry name" value="GAL4"/>
    <property type="match status" value="1"/>
</dbReference>
<dbReference type="GO" id="GO:0003677">
    <property type="term" value="F:DNA binding"/>
    <property type="evidence" value="ECO:0007669"/>
    <property type="project" value="InterPro"/>
</dbReference>
<dbReference type="InterPro" id="IPR001138">
    <property type="entry name" value="Zn2Cys6_DnaBD"/>
</dbReference>
<feature type="domain" description="Zn(2)-C6 fungal-type" evidence="4">
    <location>
        <begin position="14"/>
        <end position="45"/>
    </location>
</feature>
<proteinExistence type="predicted"/>
<accession>A0A8K0W2C9</accession>
<dbReference type="PANTHER" id="PTHR31001">
    <property type="entry name" value="UNCHARACTERIZED TRANSCRIPTIONAL REGULATORY PROTEIN"/>
    <property type="match status" value="1"/>
</dbReference>
<dbReference type="SUPFAM" id="SSF57701">
    <property type="entry name" value="Zn2/Cys6 DNA-binding domain"/>
    <property type="match status" value="1"/>
</dbReference>
<dbReference type="PANTHER" id="PTHR31001:SF76">
    <property type="entry name" value="ZN(2)-C6 FUNGAL-TYPE DOMAIN-CONTAINING PROTEIN"/>
    <property type="match status" value="1"/>
</dbReference>
<dbReference type="SMART" id="SM00906">
    <property type="entry name" value="Fungal_trans"/>
    <property type="match status" value="1"/>
</dbReference>
<dbReference type="PROSITE" id="PS00463">
    <property type="entry name" value="ZN2_CY6_FUNGAL_1"/>
    <property type="match status" value="1"/>
</dbReference>
<keyword evidence="6" id="KW-1185">Reference proteome</keyword>
<organism evidence="5 6">
    <name type="scientific">Paraphoma chrysanthemicola</name>
    <dbReference type="NCBI Taxonomy" id="798071"/>
    <lineage>
        <taxon>Eukaryota</taxon>
        <taxon>Fungi</taxon>
        <taxon>Dikarya</taxon>
        <taxon>Ascomycota</taxon>
        <taxon>Pezizomycotina</taxon>
        <taxon>Dothideomycetes</taxon>
        <taxon>Pleosporomycetidae</taxon>
        <taxon>Pleosporales</taxon>
        <taxon>Pleosporineae</taxon>
        <taxon>Phaeosphaeriaceae</taxon>
        <taxon>Paraphoma</taxon>
    </lineage>
</organism>
<evidence type="ECO:0000256" key="3">
    <source>
        <dbReference type="ARBA" id="ARBA00023242"/>
    </source>
</evidence>
<dbReference type="SMART" id="SM00066">
    <property type="entry name" value="GAL4"/>
    <property type="match status" value="1"/>
</dbReference>
<dbReference type="GO" id="GO:0006351">
    <property type="term" value="P:DNA-templated transcription"/>
    <property type="evidence" value="ECO:0007669"/>
    <property type="project" value="InterPro"/>
</dbReference>
<comment type="subcellular location">
    <subcellularLocation>
        <location evidence="1">Nucleus</location>
    </subcellularLocation>
</comment>
<evidence type="ECO:0000256" key="2">
    <source>
        <dbReference type="ARBA" id="ARBA00022723"/>
    </source>
</evidence>
<dbReference type="GO" id="GO:0005634">
    <property type="term" value="C:nucleus"/>
    <property type="evidence" value="ECO:0007669"/>
    <property type="project" value="UniProtKB-SubCell"/>
</dbReference>
<dbReference type="InterPro" id="IPR036864">
    <property type="entry name" value="Zn2-C6_fun-type_DNA-bd_sf"/>
</dbReference>
<evidence type="ECO:0000259" key="4">
    <source>
        <dbReference type="PROSITE" id="PS50048"/>
    </source>
</evidence>
<name>A0A8K0W2C9_9PLEO</name>
<protein>
    <submittedName>
        <fullName evidence="5">Fungal-specific transcription factor domain-containing protein</fullName>
    </submittedName>
</protein>
<evidence type="ECO:0000256" key="1">
    <source>
        <dbReference type="ARBA" id="ARBA00004123"/>
    </source>
</evidence>
<dbReference type="Gene3D" id="4.10.240.10">
    <property type="entry name" value="Zn(2)-C6 fungal-type DNA-binding domain"/>
    <property type="match status" value="1"/>
</dbReference>
<dbReference type="Pfam" id="PF00172">
    <property type="entry name" value="Zn_clus"/>
    <property type="match status" value="1"/>
</dbReference>
<dbReference type="GO" id="GO:0008270">
    <property type="term" value="F:zinc ion binding"/>
    <property type="evidence" value="ECO:0007669"/>
    <property type="project" value="InterPro"/>
</dbReference>
<dbReference type="OrthoDB" id="1747771at2759"/>
<keyword evidence="2" id="KW-0479">Metal-binding</keyword>
<dbReference type="CDD" id="cd12148">
    <property type="entry name" value="fungal_TF_MHR"/>
    <property type="match status" value="1"/>
</dbReference>
<dbReference type="PROSITE" id="PS50048">
    <property type="entry name" value="ZN2_CY6_FUNGAL_2"/>
    <property type="match status" value="1"/>
</dbReference>
<dbReference type="Proteomes" id="UP000813461">
    <property type="component" value="Unassembled WGS sequence"/>
</dbReference>
<reference evidence="5" key="1">
    <citation type="journal article" date="2021" name="Nat. Commun.">
        <title>Genetic determinants of endophytism in the Arabidopsis root mycobiome.</title>
        <authorList>
            <person name="Mesny F."/>
            <person name="Miyauchi S."/>
            <person name="Thiergart T."/>
            <person name="Pickel B."/>
            <person name="Atanasova L."/>
            <person name="Karlsson M."/>
            <person name="Huettel B."/>
            <person name="Barry K.W."/>
            <person name="Haridas S."/>
            <person name="Chen C."/>
            <person name="Bauer D."/>
            <person name="Andreopoulos W."/>
            <person name="Pangilinan J."/>
            <person name="LaButti K."/>
            <person name="Riley R."/>
            <person name="Lipzen A."/>
            <person name="Clum A."/>
            <person name="Drula E."/>
            <person name="Henrissat B."/>
            <person name="Kohler A."/>
            <person name="Grigoriev I.V."/>
            <person name="Martin F.M."/>
            <person name="Hacquard S."/>
        </authorList>
    </citation>
    <scope>NUCLEOTIDE SEQUENCE</scope>
    <source>
        <strain evidence="5">MPI-SDFR-AT-0120</strain>
    </source>
</reference>
<dbReference type="AlphaFoldDB" id="A0A8K0W2C9"/>
<keyword evidence="3" id="KW-0539">Nucleus</keyword>
<gene>
    <name evidence="5" type="ORF">FB567DRAFT_436431</name>
</gene>
<sequence length="481" mass="54387">MSAAHRSTQRAPLSCTSCAARKVKCSRNIPCQACINRGTAAGCKREVVLVRGRVRTADIPGSSPSVAELLLENARLAELISRSQATETTHAPAVDLTEFYEKRLYAAVGQAYEPRIVASNEDIALPGEHCSRKFIEFADTWTSWVHFAFFFPNFRQEHEEFWSHSNSFLTADPLWLSVYFAVLASALGFMSEEDFAQSGAPIESRFKLIRNWFSAALFYLDCGDFLQKSHIYIVQTIVVLGNVASTIGETHRHANLMAVAIRIAQQLGLGSDEANLSETMVQRETRRRLWWTLVICEWIFIPNRTPCISDVDFNCQLPADISDAQLLEADLGSIPTLEKAPRPVQYHIVMAKIATVYHQLHAKLRLRRWSPSGIAEFVIQADDQLAEVIEQIPFHLQHNDLPLNQEYKEMEQMLPWIATQRTSLVMVLLYYRLAINRVLQTYWLEGSTNFARARSVCISSAMGLVQSATSGNVAFRRLRSW</sequence>
<dbReference type="GO" id="GO:0000981">
    <property type="term" value="F:DNA-binding transcription factor activity, RNA polymerase II-specific"/>
    <property type="evidence" value="ECO:0007669"/>
    <property type="project" value="InterPro"/>
</dbReference>
<dbReference type="InterPro" id="IPR050613">
    <property type="entry name" value="Sec_Metabolite_Reg"/>
</dbReference>
<comment type="caution">
    <text evidence="5">The sequence shown here is derived from an EMBL/GenBank/DDBJ whole genome shotgun (WGS) entry which is preliminary data.</text>
</comment>
<evidence type="ECO:0000313" key="6">
    <source>
        <dbReference type="Proteomes" id="UP000813461"/>
    </source>
</evidence>
<dbReference type="Pfam" id="PF04082">
    <property type="entry name" value="Fungal_trans"/>
    <property type="match status" value="1"/>
</dbReference>
<evidence type="ECO:0000313" key="5">
    <source>
        <dbReference type="EMBL" id="KAH7091102.1"/>
    </source>
</evidence>
<dbReference type="EMBL" id="JAGMVJ010000004">
    <property type="protein sequence ID" value="KAH7091102.1"/>
    <property type="molecule type" value="Genomic_DNA"/>
</dbReference>